<gene>
    <name evidence="1" type="ORF">S01H1_71697</name>
</gene>
<sequence>MESVCAKVNVLFDDELKKRKAFLDREMGVKINGTAF</sequence>
<accession>X0X297</accession>
<dbReference type="AlphaFoldDB" id="X0X297"/>
<name>X0X297_9ZZZZ</name>
<evidence type="ECO:0000313" key="1">
    <source>
        <dbReference type="EMBL" id="GAG29532.1"/>
    </source>
</evidence>
<feature type="non-terminal residue" evidence="1">
    <location>
        <position position="36"/>
    </location>
</feature>
<organism evidence="1">
    <name type="scientific">marine sediment metagenome</name>
    <dbReference type="NCBI Taxonomy" id="412755"/>
    <lineage>
        <taxon>unclassified sequences</taxon>
        <taxon>metagenomes</taxon>
        <taxon>ecological metagenomes</taxon>
    </lineage>
</organism>
<comment type="caution">
    <text evidence="1">The sequence shown here is derived from an EMBL/GenBank/DDBJ whole genome shotgun (WGS) entry which is preliminary data.</text>
</comment>
<reference evidence="1" key="1">
    <citation type="journal article" date="2014" name="Front. Microbiol.">
        <title>High frequency of phylogenetically diverse reductive dehalogenase-homologous genes in deep subseafloor sedimentary metagenomes.</title>
        <authorList>
            <person name="Kawai M."/>
            <person name="Futagami T."/>
            <person name="Toyoda A."/>
            <person name="Takaki Y."/>
            <person name="Nishi S."/>
            <person name="Hori S."/>
            <person name="Arai W."/>
            <person name="Tsubouchi T."/>
            <person name="Morono Y."/>
            <person name="Uchiyama I."/>
            <person name="Ito T."/>
            <person name="Fujiyama A."/>
            <person name="Inagaki F."/>
            <person name="Takami H."/>
        </authorList>
    </citation>
    <scope>NUCLEOTIDE SEQUENCE</scope>
    <source>
        <strain evidence="1">Expedition CK06-06</strain>
    </source>
</reference>
<proteinExistence type="predicted"/>
<dbReference type="EMBL" id="BARS01047763">
    <property type="protein sequence ID" value="GAG29532.1"/>
    <property type="molecule type" value="Genomic_DNA"/>
</dbReference>
<protein>
    <submittedName>
        <fullName evidence="1">Uncharacterized protein</fullName>
    </submittedName>
</protein>